<keyword evidence="1" id="KW-0343">GTPase activation</keyword>
<dbReference type="InterPro" id="IPR050302">
    <property type="entry name" value="Rab_GAP_TBC_domain"/>
</dbReference>
<dbReference type="GO" id="GO:0005829">
    <property type="term" value="C:cytosol"/>
    <property type="evidence" value="ECO:0007669"/>
    <property type="project" value="UniProtKB-ARBA"/>
</dbReference>
<dbReference type="PANTHER" id="PTHR47219">
    <property type="entry name" value="RAB GTPASE-ACTIVATING PROTEIN 1-LIKE"/>
    <property type="match status" value="1"/>
</dbReference>
<feature type="compositionally biased region" description="Basic and acidic residues" evidence="4">
    <location>
        <begin position="169"/>
        <end position="191"/>
    </location>
</feature>
<dbReference type="GO" id="GO:0031410">
    <property type="term" value="C:cytoplasmic vesicle"/>
    <property type="evidence" value="ECO:0007669"/>
    <property type="project" value="UniProtKB-ARBA"/>
</dbReference>
<dbReference type="FunFam" id="1.10.472.80:FF:000018">
    <property type="entry name" value="TBC1 domain family member 2B"/>
    <property type="match status" value="1"/>
</dbReference>
<feature type="compositionally biased region" description="Basic and acidic residues" evidence="4">
    <location>
        <begin position="226"/>
        <end position="425"/>
    </location>
</feature>
<dbReference type="PANTHER" id="PTHR47219:SF20">
    <property type="entry name" value="TBC1 DOMAIN FAMILY MEMBER 2B"/>
    <property type="match status" value="1"/>
</dbReference>
<protein>
    <submittedName>
        <fullName evidence="7">TBC1 domain family member 2A-like</fullName>
    </submittedName>
</protein>
<dbReference type="InterPro" id="IPR035969">
    <property type="entry name" value="Rab-GAP_TBC_sf"/>
</dbReference>
<keyword evidence="8" id="KW-1185">Reference proteome</keyword>
<evidence type="ECO:0000259" key="5">
    <source>
        <dbReference type="PROSITE" id="PS50003"/>
    </source>
</evidence>
<dbReference type="OMA" id="PQDKDHS"/>
<dbReference type="OrthoDB" id="294251at2759"/>
<feature type="compositionally biased region" description="Basic and acidic residues" evidence="4">
    <location>
        <begin position="1592"/>
        <end position="1601"/>
    </location>
</feature>
<sequence length="1611" mass="184158">MEEKQKLSPQENKKLDKREVSFVFVELDSCQSNPVTPVRVPPGHAPSRIDGRGPAGNPNAALSQSHPARPDQQRPQPVGQISQSESVDQQSSQDVHLSKFCTHQRSAEKDQKGQRPAGKDQRPLEEDQSPAEDRIPLGKDQKNQNLAEKDQRTSIEDQTTAKKDHRPLRKDQKPTKKQRKDQGSADNDQRSVKKHHRSSETDQTKKDQRPAKKDQIPVKKKQVPAKVDDSPLKKNQTIEKDKKDHSPQEKDHSAPDEDHSPPEKDKKDHSPPVKDKKDHSPPEKDHSPPNGGKKDYTPQDKDHSPPEKDHSAPDKDHSPPEDKKDYTPQDKDHSPPEKDHSPPDEDHSPSEKDKKDYSPPDEGKKDYTPQDKHHSPPVDDHSSPQKDKKDRSPKEKDHNPSDKDHSVTEKEAKYHSPAKNEVKDHHPAKKDHKQAENDRSPSEKNRSPATKDQRPVEKQQKPSEQDKNSEEEINDSFEKHHKHQTPEEKDYKHQSPTEDQKDQSAAETRLMKNELDGQSISEHRKYQNALTEDSTCSKAEQPGPEDPPPFKLEKTPLDPCPSQQQKLESSSPTKTPQPKGQPNLLTPSLLSTDLNKREAFHQPKQEPGQQPGQGIDPDTKPELERKKSDQTLDQQSHEELEYQAEEQTELSQIQNQKKPPIKEQSVEKSPLPDLNTEQTLPDKVQQSNLAPPTKDSDVVPALALNIELFRDQVEPHPAVSSPSEPKLCGFLQKQGGPLKAWKQRWFTYEEKKNQLFYYRTPQDVMPLGQVELKGATFTYPLKAEKGTFHIKTPERTFILKAMSQELMLYWLQQLQIKRWHHRQNQSCTDPTSNSSSTNNNSTAVCADDFLPALKSPIGLVGEEAANTLTLRTPLTNVSIKHPLIELQNSVHSLRKRSSQELSQSMFYVDAPPRVEPGTTEAANAAVPSLPSAPSEPPTPTSVAPLADPAGQLSPLEGRESSSLFDSYRRKMKTSSMPTMSMRRKDSERTTRLLQENQMLMEEVKAQKELVWILHKALEASQLEKRTCAEFLSVDGEQERLELLRHRERQAADLRGKLEEAEATVEAAKKSAVSREAQVSELQKNIRMLTEKNNAKQEVIIKLSDQMTSYLSKPQRSCSPSCRDAQESVPLKQLQQEVENLKDDIEAYKIQNKFLNSEIYQLTKLWRTSSQQEKNLMVKCAHLEAINCQVESRYLGVLRQLQETKSLDPVQREAVQKMIEDALKSQMTSVLKLNPNRDYDEYGFKIVPDYEVEDMKLLAKIQALEIRSHNLLHQEAVERPLLSRWAQYLAGRSDQDLCPSLELKVLVRGGIPPEYRPRVWRWIVQARTKTIQDHHPQHYQQLCEKSRTSPHPASRQIQLDLHRTLTTNQNFSPSSPALQQLRRILLAFSWHNPAIGYCQGLNRLAAMALLVLQNEEDAFWCLVAVVESIMPLDYYTKSLVASQADQRVLKDFMIEKLPRLAAHFEEKNIDVSLVTFNWFLVVFVESLPSDILLPLWDAFLYEGTKVMFRYALALFKYKEEDILKISESVEIYQYLRFFTKTISDSRKLTNIAFNDMNPFPLRLLRNRRALHLDRLQGELHELEEQQKAFLTESAEHKDKDVDMAASEDDDDL</sequence>
<dbReference type="SMART" id="SM00164">
    <property type="entry name" value="TBC"/>
    <property type="match status" value="1"/>
</dbReference>
<feature type="compositionally biased region" description="Basic and acidic residues" evidence="4">
    <location>
        <begin position="433"/>
        <end position="470"/>
    </location>
</feature>
<feature type="compositionally biased region" description="Basic and acidic residues" evidence="4">
    <location>
        <begin position="484"/>
        <end position="525"/>
    </location>
</feature>
<feature type="compositionally biased region" description="Basic and acidic residues" evidence="4">
    <location>
        <begin position="617"/>
        <end position="640"/>
    </location>
</feature>
<evidence type="ECO:0000259" key="6">
    <source>
        <dbReference type="PROSITE" id="PS50086"/>
    </source>
</evidence>
<name>A0A672G8U6_SALFA</name>
<feature type="coiled-coil region" evidence="3">
    <location>
        <begin position="1043"/>
        <end position="1098"/>
    </location>
</feature>
<dbReference type="CDD" id="cd01265">
    <property type="entry name" value="PH_TBC1D2A"/>
    <property type="match status" value="1"/>
</dbReference>
<reference evidence="7" key="3">
    <citation type="submission" date="2025-09" db="UniProtKB">
        <authorList>
            <consortium name="Ensembl"/>
        </authorList>
    </citation>
    <scope>IDENTIFICATION</scope>
</reference>
<dbReference type="Pfam" id="PF00566">
    <property type="entry name" value="RabGAP-TBC"/>
    <property type="match status" value="1"/>
</dbReference>
<dbReference type="FunCoup" id="A0A672G8U6">
    <property type="interactions" value="236"/>
</dbReference>
<dbReference type="SUPFAM" id="SSF47923">
    <property type="entry name" value="Ypt/Rab-GAP domain of gyp1p"/>
    <property type="match status" value="2"/>
</dbReference>
<dbReference type="FunFam" id="2.30.29.30:FF:000248">
    <property type="entry name" value="TBC1 domain family member 2A isoform X1"/>
    <property type="match status" value="1"/>
</dbReference>
<evidence type="ECO:0000313" key="7">
    <source>
        <dbReference type="Ensembl" id="ENSSFAP00005014682.1"/>
    </source>
</evidence>
<feature type="compositionally biased region" description="Polar residues" evidence="4">
    <location>
        <begin position="528"/>
        <end position="538"/>
    </location>
</feature>
<feature type="domain" description="Rab-GAP TBC" evidence="6">
    <location>
        <begin position="1309"/>
        <end position="1502"/>
    </location>
</feature>
<feature type="compositionally biased region" description="Low complexity" evidence="4">
    <location>
        <begin position="605"/>
        <end position="614"/>
    </location>
</feature>
<evidence type="ECO:0000256" key="4">
    <source>
        <dbReference type="SAM" id="MobiDB-lite"/>
    </source>
</evidence>
<dbReference type="Gene3D" id="1.10.8.270">
    <property type="entry name" value="putative rabgap domain of human tbc1 domain family member 14 like domains"/>
    <property type="match status" value="1"/>
</dbReference>
<dbReference type="GO" id="GO:0031267">
    <property type="term" value="F:small GTPase binding"/>
    <property type="evidence" value="ECO:0007669"/>
    <property type="project" value="TreeGrafter"/>
</dbReference>
<dbReference type="Gene3D" id="2.30.29.30">
    <property type="entry name" value="Pleckstrin-homology domain (PH domain)/Phosphotyrosine-binding domain (PTB)"/>
    <property type="match status" value="1"/>
</dbReference>
<feature type="region of interest" description="Disordered" evidence="4">
    <location>
        <begin position="26"/>
        <end position="696"/>
    </location>
</feature>
<dbReference type="PROSITE" id="PS50086">
    <property type="entry name" value="TBC_RABGAP"/>
    <property type="match status" value="1"/>
</dbReference>
<evidence type="ECO:0000256" key="2">
    <source>
        <dbReference type="ARBA" id="ARBA00023054"/>
    </source>
</evidence>
<feature type="compositionally biased region" description="Polar residues" evidence="4">
    <location>
        <begin position="561"/>
        <end position="593"/>
    </location>
</feature>
<dbReference type="PROSITE" id="PS50003">
    <property type="entry name" value="PH_DOMAIN"/>
    <property type="match status" value="1"/>
</dbReference>
<dbReference type="InParanoid" id="A0A672G8U6"/>
<proteinExistence type="predicted"/>
<organism evidence="7 8">
    <name type="scientific">Salarias fasciatus</name>
    <name type="common">Jewelled blenny</name>
    <name type="synonym">Blennius fasciatus</name>
    <dbReference type="NCBI Taxonomy" id="181472"/>
    <lineage>
        <taxon>Eukaryota</taxon>
        <taxon>Metazoa</taxon>
        <taxon>Chordata</taxon>
        <taxon>Craniata</taxon>
        <taxon>Vertebrata</taxon>
        <taxon>Euteleostomi</taxon>
        <taxon>Actinopterygii</taxon>
        <taxon>Neopterygii</taxon>
        <taxon>Teleostei</taxon>
        <taxon>Neoteleostei</taxon>
        <taxon>Acanthomorphata</taxon>
        <taxon>Ovalentaria</taxon>
        <taxon>Blenniimorphae</taxon>
        <taxon>Blenniiformes</taxon>
        <taxon>Blennioidei</taxon>
        <taxon>Blenniidae</taxon>
        <taxon>Salariinae</taxon>
        <taxon>Salarias</taxon>
    </lineage>
</organism>
<feature type="domain" description="PH" evidence="5">
    <location>
        <begin position="724"/>
        <end position="819"/>
    </location>
</feature>
<feature type="compositionally biased region" description="Basic and acidic residues" evidence="4">
    <location>
        <begin position="105"/>
        <end position="162"/>
    </location>
</feature>
<feature type="coiled-coil region" evidence="3">
    <location>
        <begin position="1130"/>
        <end position="1157"/>
    </location>
</feature>
<feature type="region of interest" description="Disordered" evidence="4">
    <location>
        <begin position="1591"/>
        <end position="1611"/>
    </location>
</feature>
<gene>
    <name evidence="7" type="primary">tbc1d2</name>
</gene>
<feature type="compositionally biased region" description="Polar residues" evidence="4">
    <location>
        <begin position="675"/>
        <end position="690"/>
    </location>
</feature>
<feature type="region of interest" description="Disordered" evidence="4">
    <location>
        <begin position="913"/>
        <end position="963"/>
    </location>
</feature>
<feature type="compositionally biased region" description="Basic and acidic residues" evidence="4">
    <location>
        <begin position="594"/>
        <end position="604"/>
    </location>
</feature>
<evidence type="ECO:0000313" key="8">
    <source>
        <dbReference type="Proteomes" id="UP000472267"/>
    </source>
</evidence>
<dbReference type="SUPFAM" id="SSF50729">
    <property type="entry name" value="PH domain-like"/>
    <property type="match status" value="1"/>
</dbReference>
<dbReference type="Pfam" id="PF00169">
    <property type="entry name" value="PH"/>
    <property type="match status" value="1"/>
</dbReference>
<dbReference type="InterPro" id="IPR001849">
    <property type="entry name" value="PH_domain"/>
</dbReference>
<feature type="compositionally biased region" description="Basic and acidic residues" evidence="4">
    <location>
        <begin position="198"/>
        <end position="217"/>
    </location>
</feature>
<dbReference type="Gene3D" id="1.10.472.80">
    <property type="entry name" value="Ypt/Rab-GAP domain of gyp1p, domain 3"/>
    <property type="match status" value="1"/>
</dbReference>
<feature type="compositionally biased region" description="Low complexity" evidence="4">
    <location>
        <begin position="80"/>
        <end position="95"/>
    </location>
</feature>
<evidence type="ECO:0000256" key="3">
    <source>
        <dbReference type="SAM" id="Coils"/>
    </source>
</evidence>
<reference evidence="7" key="1">
    <citation type="submission" date="2019-06" db="EMBL/GenBank/DDBJ databases">
        <authorList>
            <consortium name="Wellcome Sanger Institute Data Sharing"/>
        </authorList>
    </citation>
    <scope>NUCLEOTIDE SEQUENCE [LARGE SCALE GENOMIC DNA]</scope>
</reference>
<accession>A0A672G8U6</accession>
<keyword evidence="2 3" id="KW-0175">Coiled coil</keyword>
<dbReference type="SMART" id="SM00233">
    <property type="entry name" value="PH"/>
    <property type="match status" value="1"/>
</dbReference>
<dbReference type="InterPro" id="IPR011993">
    <property type="entry name" value="PH-like_dom_sf"/>
</dbReference>
<dbReference type="Proteomes" id="UP000472267">
    <property type="component" value="Chromosome 2"/>
</dbReference>
<evidence type="ECO:0000256" key="1">
    <source>
        <dbReference type="ARBA" id="ARBA00022468"/>
    </source>
</evidence>
<dbReference type="FunFam" id="1.10.8.270:FF:000014">
    <property type="entry name" value="Putative TBC1 domain family member 2B"/>
    <property type="match status" value="1"/>
</dbReference>
<dbReference type="GO" id="GO:0005096">
    <property type="term" value="F:GTPase activator activity"/>
    <property type="evidence" value="ECO:0007669"/>
    <property type="project" value="UniProtKB-KW"/>
</dbReference>
<dbReference type="InterPro" id="IPR000195">
    <property type="entry name" value="Rab-GAP-TBC_dom"/>
</dbReference>
<dbReference type="Ensembl" id="ENSSFAT00005015295.1">
    <property type="protein sequence ID" value="ENSSFAP00005014682.1"/>
    <property type="gene ID" value="ENSSFAG00005007881.1"/>
</dbReference>
<feature type="compositionally biased region" description="Low complexity" evidence="4">
    <location>
        <begin position="921"/>
        <end position="932"/>
    </location>
</feature>
<reference evidence="7" key="2">
    <citation type="submission" date="2025-08" db="UniProtKB">
        <authorList>
            <consortium name="Ensembl"/>
        </authorList>
    </citation>
    <scope>IDENTIFICATION</scope>
</reference>